<dbReference type="GO" id="GO:0006508">
    <property type="term" value="P:proteolysis"/>
    <property type="evidence" value="ECO:0007669"/>
    <property type="project" value="UniProtKB-UniRule"/>
</dbReference>
<feature type="binding site" evidence="6">
    <location>
        <position position="163"/>
    </location>
    <ligand>
        <name>Zn(2+)</name>
        <dbReference type="ChEBI" id="CHEBI:29105"/>
        <label>2</label>
    </ligand>
</feature>
<comment type="function">
    <text evidence="6">Probable zinc metalloprotease whose natural substrate is unknown.</text>
</comment>
<protein>
    <recommendedName>
        <fullName evidence="6">Archaemetzincin</fullName>
        <ecNumber evidence="6">3.4.-.-</ecNumber>
    </recommendedName>
</protein>
<organism evidence="7 8">
    <name type="scientific">Archaeoglobus veneficus (strain DSM 11195 / SNP6)</name>
    <dbReference type="NCBI Taxonomy" id="693661"/>
    <lineage>
        <taxon>Archaea</taxon>
        <taxon>Methanobacteriati</taxon>
        <taxon>Methanobacteriota</taxon>
        <taxon>Archaeoglobi</taxon>
        <taxon>Archaeoglobales</taxon>
        <taxon>Archaeoglobaceae</taxon>
        <taxon>Archaeoglobus</taxon>
    </lineage>
</organism>
<evidence type="ECO:0000256" key="6">
    <source>
        <dbReference type="HAMAP-Rule" id="MF_01842"/>
    </source>
</evidence>
<keyword evidence="8" id="KW-1185">Reference proteome</keyword>
<feature type="active site" description="Proton acceptor" evidence="6">
    <location>
        <position position="126"/>
    </location>
</feature>
<keyword evidence="2 6" id="KW-0479">Metal-binding</keyword>
<dbReference type="KEGG" id="ave:Arcve_0193"/>
<dbReference type="RefSeq" id="WP_013682907.1">
    <property type="nucleotide sequence ID" value="NC_015320.1"/>
</dbReference>
<feature type="binding site" evidence="6">
    <location>
        <position position="129"/>
    </location>
    <ligand>
        <name>Zn(2+)</name>
        <dbReference type="ChEBI" id="CHEBI:29105"/>
        <label>1</label>
        <note>catalytic</note>
    </ligand>
</feature>
<dbReference type="GO" id="GO:0008237">
    <property type="term" value="F:metallopeptidase activity"/>
    <property type="evidence" value="ECO:0007669"/>
    <property type="project" value="UniProtKB-UniRule"/>
</dbReference>
<feature type="binding site" evidence="6">
    <location>
        <position position="160"/>
    </location>
    <ligand>
        <name>Zn(2+)</name>
        <dbReference type="ChEBI" id="CHEBI:29105"/>
        <label>2</label>
    </ligand>
</feature>
<gene>
    <name evidence="6" type="primary">amzA</name>
    <name evidence="7" type="ordered locus">Arcve_0193</name>
</gene>
<dbReference type="OrthoDB" id="50281at2157"/>
<evidence type="ECO:0000256" key="4">
    <source>
        <dbReference type="ARBA" id="ARBA00022833"/>
    </source>
</evidence>
<dbReference type="PANTHER" id="PTHR15910:SF1">
    <property type="entry name" value="ARCHAEMETZINCIN-2"/>
    <property type="match status" value="1"/>
</dbReference>
<evidence type="ECO:0000256" key="2">
    <source>
        <dbReference type="ARBA" id="ARBA00022723"/>
    </source>
</evidence>
<feature type="binding site" evidence="6">
    <location>
        <position position="136"/>
    </location>
    <ligand>
        <name>Zn(2+)</name>
        <dbReference type="ChEBI" id="CHEBI:29105"/>
        <label>2</label>
    </ligand>
</feature>
<dbReference type="GeneID" id="10393285"/>
<dbReference type="Pfam" id="PF07998">
    <property type="entry name" value="Peptidase_M54"/>
    <property type="match status" value="1"/>
</dbReference>
<dbReference type="MEROPS" id="M54.001"/>
<dbReference type="CDD" id="cd11375">
    <property type="entry name" value="Peptidase_M54"/>
    <property type="match status" value="1"/>
</dbReference>
<dbReference type="EMBL" id="CP002588">
    <property type="protein sequence ID" value="AEA46231.1"/>
    <property type="molecule type" value="Genomic_DNA"/>
</dbReference>
<feature type="binding site" evidence="6">
    <location>
        <position position="125"/>
    </location>
    <ligand>
        <name>Zn(2+)</name>
        <dbReference type="ChEBI" id="CHEBI:29105"/>
        <label>1</label>
        <note>catalytic</note>
    </ligand>
</feature>
<comment type="similarity">
    <text evidence="6">Belongs to the peptidase M54 family.</text>
</comment>
<feature type="binding site" evidence="6">
    <location>
        <position position="141"/>
    </location>
    <ligand>
        <name>Zn(2+)</name>
        <dbReference type="ChEBI" id="CHEBI:29105"/>
        <label>2</label>
    </ligand>
</feature>
<dbReference type="AlphaFoldDB" id="F2KNK3"/>
<dbReference type="NCBIfam" id="NF033823">
    <property type="entry name" value="archmetzin"/>
    <property type="match status" value="1"/>
</dbReference>
<dbReference type="HOGENOM" id="CLU_108521_2_0_2"/>
<dbReference type="SUPFAM" id="SSF55486">
    <property type="entry name" value="Metalloproteases ('zincins'), catalytic domain"/>
    <property type="match status" value="1"/>
</dbReference>
<feature type="binding site" evidence="6">
    <location>
        <position position="135"/>
    </location>
    <ligand>
        <name>Zn(2+)</name>
        <dbReference type="ChEBI" id="CHEBI:29105"/>
        <label>1</label>
        <note>catalytic</note>
    </ligand>
</feature>
<dbReference type="InterPro" id="IPR012091">
    <property type="entry name" value="Pept_M54_archaemetzncn_arc/bac"/>
</dbReference>
<dbReference type="Proteomes" id="UP000008136">
    <property type="component" value="Chromosome"/>
</dbReference>
<evidence type="ECO:0000256" key="5">
    <source>
        <dbReference type="ARBA" id="ARBA00023049"/>
    </source>
</evidence>
<keyword evidence="1 6" id="KW-0645">Protease</keyword>
<reference evidence="7 8" key="1">
    <citation type="submission" date="2011-03" db="EMBL/GenBank/DDBJ databases">
        <title>The complete genome of Archaeoglobus veneficus SNP6.</title>
        <authorList>
            <consortium name="US DOE Joint Genome Institute (JGI-PGF)"/>
            <person name="Lucas S."/>
            <person name="Copeland A."/>
            <person name="Lapidus A."/>
            <person name="Bruce D."/>
            <person name="Goodwin L."/>
            <person name="Pitluck S."/>
            <person name="Kyrpides N."/>
            <person name="Mavromatis K."/>
            <person name="Pagani I."/>
            <person name="Ivanova N."/>
            <person name="Mikhailova N."/>
            <person name="Lu M."/>
            <person name="Detter J.C."/>
            <person name="Tapia R."/>
            <person name="Han C."/>
            <person name="Land M."/>
            <person name="Hauser L."/>
            <person name="Markowitz V."/>
            <person name="Cheng J.-F."/>
            <person name="Hugenholtz P."/>
            <person name="Woyke T."/>
            <person name="Wu D."/>
            <person name="Spring S."/>
            <person name="Brambilla E."/>
            <person name="Klenk H.-P."/>
            <person name="Eisen J.A."/>
        </authorList>
    </citation>
    <scope>NUCLEOTIDE SEQUENCE [LARGE SCALE GENOMIC DNA]</scope>
    <source>
        <strain>SNP6</strain>
    </source>
</reference>
<dbReference type="HAMAP" id="MF_01842">
    <property type="entry name" value="Archaemetzincin"/>
    <property type="match status" value="1"/>
</dbReference>
<dbReference type="GO" id="GO:0008270">
    <property type="term" value="F:zinc ion binding"/>
    <property type="evidence" value="ECO:0007669"/>
    <property type="project" value="UniProtKB-UniRule"/>
</dbReference>
<keyword evidence="4 6" id="KW-0862">Zinc</keyword>
<comment type="subunit">
    <text evidence="6">Monomer.</text>
</comment>
<dbReference type="InterPro" id="IPR012962">
    <property type="entry name" value="Pept_M54_archaemetzincn"/>
</dbReference>
<comment type="cofactor">
    <cofactor evidence="6">
        <name>Zn(2+)</name>
        <dbReference type="ChEBI" id="CHEBI:29105"/>
    </cofactor>
    <text evidence="6">Binds 2 Zn(2+) ions per subunit. One is catalytic, whereas the other seems to have a structural role.</text>
</comment>
<sequence>MRICIKPLGIVDVTVLDFLQSNLAKVFGECDVLHMGKIPPEAYNPMRGQYNSTTILENLEPAEGCHVLLGVTEEDIYAGKLNFVFGEAELNGSRAIISLSRLNPNIYGMKNGDSLKIRALKEAMHEIGHVLGLAHCSNPRCVMHFSNSIFDTDAKDWKYCDVCRERLESRGVKVRL</sequence>
<evidence type="ECO:0000256" key="3">
    <source>
        <dbReference type="ARBA" id="ARBA00022801"/>
    </source>
</evidence>
<proteinExistence type="inferred from homology"/>
<dbReference type="PIRSF" id="PIRSF005785">
    <property type="entry name" value="Zn-prot_arch"/>
    <property type="match status" value="1"/>
</dbReference>
<evidence type="ECO:0000256" key="1">
    <source>
        <dbReference type="ARBA" id="ARBA00022670"/>
    </source>
</evidence>
<dbReference type="Gene3D" id="3.40.390.10">
    <property type="entry name" value="Collagenase (Catalytic Domain)"/>
    <property type="match status" value="1"/>
</dbReference>
<keyword evidence="5 6" id="KW-0482">Metalloprotease</keyword>
<keyword evidence="3 6" id="KW-0378">Hydrolase</keyword>
<name>F2KNK3_ARCVS</name>
<evidence type="ECO:0000313" key="8">
    <source>
        <dbReference type="Proteomes" id="UP000008136"/>
    </source>
</evidence>
<evidence type="ECO:0000313" key="7">
    <source>
        <dbReference type="EMBL" id="AEA46231.1"/>
    </source>
</evidence>
<dbReference type="EC" id="3.4.-.-" evidence="6"/>
<dbReference type="STRING" id="693661.Arcve_0193"/>
<dbReference type="eggNOG" id="arCOG00458">
    <property type="taxonomic scope" value="Archaea"/>
</dbReference>
<dbReference type="PANTHER" id="PTHR15910">
    <property type="entry name" value="ARCHAEMETZINCIN"/>
    <property type="match status" value="1"/>
</dbReference>
<accession>F2KNK3</accession>
<dbReference type="InterPro" id="IPR024079">
    <property type="entry name" value="MetalloPept_cat_dom_sf"/>
</dbReference>